<dbReference type="GO" id="GO:0004674">
    <property type="term" value="F:protein serine/threonine kinase activity"/>
    <property type="evidence" value="ECO:0007669"/>
    <property type="project" value="TreeGrafter"/>
</dbReference>
<evidence type="ECO:0000256" key="3">
    <source>
        <dbReference type="ARBA" id="ARBA00022777"/>
    </source>
</evidence>
<dbReference type="EMBL" id="JAPNKE010000002">
    <property type="protein sequence ID" value="MCY1012755.1"/>
    <property type="molecule type" value="Genomic_DNA"/>
</dbReference>
<dbReference type="SUPFAM" id="SSF56112">
    <property type="entry name" value="Protein kinase-like (PK-like)"/>
    <property type="match status" value="1"/>
</dbReference>
<reference evidence="7" key="1">
    <citation type="submission" date="2022-11" db="EMBL/GenBank/DDBJ databases">
        <title>Minimal conservation of predation-associated metabolite biosynthetic gene clusters underscores biosynthetic potential of Myxococcota including descriptions for ten novel species: Archangium lansinium sp. nov., Myxococcus landrumus sp. nov., Nannocystis bai.</title>
        <authorList>
            <person name="Ahearne A."/>
            <person name="Stevens C."/>
            <person name="Phillips K."/>
        </authorList>
    </citation>
    <scope>NUCLEOTIDE SEQUENCE</scope>
    <source>
        <strain evidence="7">Na p29</strain>
    </source>
</reference>
<dbReference type="InterPro" id="IPR011009">
    <property type="entry name" value="Kinase-like_dom_sf"/>
</dbReference>
<keyword evidence="8" id="KW-1185">Reference proteome</keyword>
<evidence type="ECO:0000256" key="2">
    <source>
        <dbReference type="ARBA" id="ARBA00022741"/>
    </source>
</evidence>
<dbReference type="AlphaFoldDB" id="A0A9X3F024"/>
<evidence type="ECO:0000313" key="8">
    <source>
        <dbReference type="Proteomes" id="UP001150924"/>
    </source>
</evidence>
<dbReference type="PANTHER" id="PTHR43289:SF6">
    <property type="entry name" value="SERINE_THREONINE-PROTEIN KINASE NEKL-3"/>
    <property type="match status" value="1"/>
</dbReference>
<gene>
    <name evidence="7" type="ORF">OV079_45920</name>
</gene>
<feature type="domain" description="Protein kinase" evidence="6">
    <location>
        <begin position="9"/>
        <end position="295"/>
    </location>
</feature>
<dbReference type="GO" id="GO:0005524">
    <property type="term" value="F:ATP binding"/>
    <property type="evidence" value="ECO:0007669"/>
    <property type="project" value="UniProtKB-KW"/>
</dbReference>
<dbReference type="Pfam" id="PF00069">
    <property type="entry name" value="Pkinase"/>
    <property type="match status" value="1"/>
</dbReference>
<evidence type="ECO:0000256" key="5">
    <source>
        <dbReference type="SAM" id="MobiDB-lite"/>
    </source>
</evidence>
<keyword evidence="1" id="KW-0808">Transferase</keyword>
<dbReference type="PANTHER" id="PTHR43289">
    <property type="entry name" value="MITOGEN-ACTIVATED PROTEIN KINASE KINASE KINASE 20-RELATED"/>
    <property type="match status" value="1"/>
</dbReference>
<dbReference type="Gene3D" id="1.10.510.10">
    <property type="entry name" value="Transferase(Phosphotransferase) domain 1"/>
    <property type="match status" value="1"/>
</dbReference>
<protein>
    <submittedName>
        <fullName evidence="7">Serine/threonine-protein kinase</fullName>
    </submittedName>
</protein>
<dbReference type="Gene3D" id="3.30.200.20">
    <property type="entry name" value="Phosphorylase Kinase, domain 1"/>
    <property type="match status" value="1"/>
</dbReference>
<dbReference type="RefSeq" id="WP_267776276.1">
    <property type="nucleotide sequence ID" value="NZ_JAPNKE010000002.1"/>
</dbReference>
<feature type="region of interest" description="Disordered" evidence="5">
    <location>
        <begin position="298"/>
        <end position="333"/>
    </location>
</feature>
<sequence>MGCTLGGVYRIKRHVAAGGFADLYEGWHEVLETPVAVKVRRMVGADGDPEDFARNDDYCFAHFKTEAILGFRLRDPHVVRVLDFRLEAKVEYLVMEWLDGKSLQGLADGRPMYWRRAVELMAKAADAVASLHAAGWFHRDIKPDNFMVLGGGDDDERVVLIDLGLVRQRPLAAPIVSQLAEPTAWIAHTPGYCAPEVYAQIKEKDRDLAVHRGLRGVRARRDALQLLTGRIPWDGHTAQQQQAEIAGGSPPIPLSRLGTHVPPELDQLLQRALGTDPARRPSSAQAFARELRRVLTPSKSLPEVATAKPPAADVEREGGEAAPRSAAPPLSPASPPRSRWALLRWASVALLLALGGSLWWLTPAVPAELQIAEAPPPSLAPSPVVVVVPDAKPPPPSPPPGPIRRVRPTLVDQLRRCPAAPSGNVAFDIRGGRVVAVDFEPLRADDEWHQCAAKRVRGLKDGQLVVHL</sequence>
<proteinExistence type="predicted"/>
<dbReference type="Proteomes" id="UP001150924">
    <property type="component" value="Unassembled WGS sequence"/>
</dbReference>
<organism evidence="7 8">
    <name type="scientific">Nannocystis pusilla</name>
    <dbReference type="NCBI Taxonomy" id="889268"/>
    <lineage>
        <taxon>Bacteria</taxon>
        <taxon>Pseudomonadati</taxon>
        <taxon>Myxococcota</taxon>
        <taxon>Polyangia</taxon>
        <taxon>Nannocystales</taxon>
        <taxon>Nannocystaceae</taxon>
        <taxon>Nannocystis</taxon>
    </lineage>
</organism>
<comment type="caution">
    <text evidence="7">The sequence shown here is derived from an EMBL/GenBank/DDBJ whole genome shotgun (WGS) entry which is preliminary data.</text>
</comment>
<keyword evidence="2" id="KW-0547">Nucleotide-binding</keyword>
<dbReference type="PROSITE" id="PS50011">
    <property type="entry name" value="PROTEIN_KINASE_DOM"/>
    <property type="match status" value="1"/>
</dbReference>
<name>A0A9X3F024_9BACT</name>
<dbReference type="CDD" id="cd14014">
    <property type="entry name" value="STKc_PknB_like"/>
    <property type="match status" value="1"/>
</dbReference>
<evidence type="ECO:0000259" key="6">
    <source>
        <dbReference type="PROSITE" id="PS50011"/>
    </source>
</evidence>
<evidence type="ECO:0000256" key="1">
    <source>
        <dbReference type="ARBA" id="ARBA00022679"/>
    </source>
</evidence>
<dbReference type="InterPro" id="IPR000719">
    <property type="entry name" value="Prot_kinase_dom"/>
</dbReference>
<keyword evidence="3 7" id="KW-0418">Kinase</keyword>
<evidence type="ECO:0000256" key="4">
    <source>
        <dbReference type="ARBA" id="ARBA00022840"/>
    </source>
</evidence>
<keyword evidence="4" id="KW-0067">ATP-binding</keyword>
<accession>A0A9X3F024</accession>
<evidence type="ECO:0000313" key="7">
    <source>
        <dbReference type="EMBL" id="MCY1012755.1"/>
    </source>
</evidence>
<dbReference type="SMART" id="SM00220">
    <property type="entry name" value="S_TKc"/>
    <property type="match status" value="1"/>
</dbReference>